<accession>A0ABT9YHM9</accession>
<dbReference type="Proteomes" id="UP001225034">
    <property type="component" value="Unassembled WGS sequence"/>
</dbReference>
<keyword evidence="1" id="KW-1133">Transmembrane helix</keyword>
<proteinExistence type="predicted"/>
<feature type="transmembrane region" description="Helical" evidence="1">
    <location>
        <begin position="165"/>
        <end position="186"/>
    </location>
</feature>
<sequence>MIYVLITYVMRWESAINPQLELKLPVDEQISEAALNDMVEQMNAERVFTGEATYQDYTHSIVFNNEKQARSHMSFWEHDSYIASDAIIWSGGIRRLPFYRSERLDIQLDIPADITKQYEENEFLLVLDSTHVTGANAESTTKNRYTWRSEEDSFLIKYRVTTYEIGAFSVFLSTIILMIATPILYVRIKWEKQRP</sequence>
<evidence type="ECO:0000313" key="3">
    <source>
        <dbReference type="Proteomes" id="UP001225034"/>
    </source>
</evidence>
<reference evidence="2 3" key="1">
    <citation type="submission" date="2023-07" db="EMBL/GenBank/DDBJ databases">
        <title>Genomic Encyclopedia of Type Strains, Phase IV (KMG-IV): sequencing the most valuable type-strain genomes for metagenomic binning, comparative biology and taxonomic classification.</title>
        <authorList>
            <person name="Goeker M."/>
        </authorList>
    </citation>
    <scope>NUCLEOTIDE SEQUENCE [LARGE SCALE GENOMIC DNA]</scope>
    <source>
        <strain evidence="2 3">DSM 19154</strain>
    </source>
</reference>
<name>A0ABT9YHM9_9BACI</name>
<protein>
    <submittedName>
        <fullName evidence="2">Uncharacterized protein</fullName>
    </submittedName>
</protein>
<keyword evidence="3" id="KW-1185">Reference proteome</keyword>
<keyword evidence="1" id="KW-0472">Membrane</keyword>
<evidence type="ECO:0000313" key="2">
    <source>
        <dbReference type="EMBL" id="MDQ0207364.1"/>
    </source>
</evidence>
<gene>
    <name evidence="2" type="ORF">J2S05_002163</name>
</gene>
<keyword evidence="1" id="KW-0812">Transmembrane</keyword>
<evidence type="ECO:0000256" key="1">
    <source>
        <dbReference type="SAM" id="Phobius"/>
    </source>
</evidence>
<organism evidence="2 3">
    <name type="scientific">Alkalicoccobacillus murimartini</name>
    <dbReference type="NCBI Taxonomy" id="171685"/>
    <lineage>
        <taxon>Bacteria</taxon>
        <taxon>Bacillati</taxon>
        <taxon>Bacillota</taxon>
        <taxon>Bacilli</taxon>
        <taxon>Bacillales</taxon>
        <taxon>Bacillaceae</taxon>
        <taxon>Alkalicoccobacillus</taxon>
    </lineage>
</organism>
<dbReference type="EMBL" id="JAUSUA010000002">
    <property type="protein sequence ID" value="MDQ0207364.1"/>
    <property type="molecule type" value="Genomic_DNA"/>
</dbReference>
<comment type="caution">
    <text evidence="2">The sequence shown here is derived from an EMBL/GenBank/DDBJ whole genome shotgun (WGS) entry which is preliminary data.</text>
</comment>